<name>A0A1J0GCD8_9CLOT</name>
<organism evidence="6 7">
    <name type="scientific">Clostridium estertheticum subsp. estertheticum</name>
    <dbReference type="NCBI Taxonomy" id="1552"/>
    <lineage>
        <taxon>Bacteria</taxon>
        <taxon>Bacillati</taxon>
        <taxon>Bacillota</taxon>
        <taxon>Clostridia</taxon>
        <taxon>Eubacteriales</taxon>
        <taxon>Clostridiaceae</taxon>
        <taxon>Clostridium</taxon>
    </lineage>
</organism>
<keyword evidence="2" id="KW-0479">Metal-binding</keyword>
<keyword evidence="1" id="KW-0949">S-adenosyl-L-methionine</keyword>
<dbReference type="GO" id="GO:0046872">
    <property type="term" value="F:metal ion binding"/>
    <property type="evidence" value="ECO:0007669"/>
    <property type="project" value="UniProtKB-KW"/>
</dbReference>
<dbReference type="SFLD" id="SFLDG01063">
    <property type="entry name" value="activating_enzymes__group_1"/>
    <property type="match status" value="1"/>
</dbReference>
<dbReference type="Proteomes" id="UP000182569">
    <property type="component" value="Chromosome"/>
</dbReference>
<sequence length="172" mass="19556">MNYASIFFDDTVNGIGFRTSLFVSGCAKTPPCKGCWSPEARQFDYGVPFTKYVKTSILESLKHPYVKGLSILGGEPMDNLCGGALLDLVKTIKINFPHKTIFCWSGYTFEELIKNPIRLEFLQYIDMLRDGEFIEGLKDITQYLSGSKNQRMIAVRESLDQNRIIKYSVLDN</sequence>
<evidence type="ECO:0000256" key="1">
    <source>
        <dbReference type="ARBA" id="ARBA00022691"/>
    </source>
</evidence>
<reference evidence="7" key="1">
    <citation type="journal article" date="2016" name="Front. Microbiol.">
        <title>Complete Genome Sequence of Clostridium estertheticum DSM 8809, a Microbe Identified in Spoiled Vacuum Packed Beef.</title>
        <authorList>
            <person name="Yu Z."/>
            <person name="Gunn L."/>
            <person name="Brennan E."/>
            <person name="Reid R."/>
            <person name="Wall P.G."/>
            <person name="Gaora O.P."/>
            <person name="Hurley D."/>
            <person name="Bolton D."/>
            <person name="Fanning S."/>
        </authorList>
    </citation>
    <scope>NUCLEOTIDE SEQUENCE [LARGE SCALE GENOMIC DNA]</scope>
    <source>
        <strain evidence="7">DSM 8809</strain>
    </source>
</reference>
<keyword evidence="5" id="KW-0560">Oxidoreductase</keyword>
<dbReference type="SFLD" id="SFLDG01066">
    <property type="entry name" value="organic_radical-activating_enz"/>
    <property type="match status" value="1"/>
</dbReference>
<protein>
    <recommendedName>
        <fullName evidence="5">Anaerobic ribonucleoside-triphosphate reductase-activating protein</fullName>
        <ecNumber evidence="5">1.97.1.-</ecNumber>
    </recommendedName>
</protein>
<evidence type="ECO:0000256" key="3">
    <source>
        <dbReference type="ARBA" id="ARBA00023004"/>
    </source>
</evidence>
<keyword evidence="7" id="KW-1185">Reference proteome</keyword>
<evidence type="ECO:0000256" key="2">
    <source>
        <dbReference type="ARBA" id="ARBA00022723"/>
    </source>
</evidence>
<dbReference type="InterPro" id="IPR013785">
    <property type="entry name" value="Aldolase_TIM"/>
</dbReference>
<dbReference type="Pfam" id="PF13353">
    <property type="entry name" value="Fer4_12"/>
    <property type="match status" value="1"/>
</dbReference>
<evidence type="ECO:0000313" key="7">
    <source>
        <dbReference type="Proteomes" id="UP000182569"/>
    </source>
</evidence>
<evidence type="ECO:0000256" key="5">
    <source>
        <dbReference type="PIRNR" id="PIRNR000368"/>
    </source>
</evidence>
<comment type="similarity">
    <text evidence="5">Belongs to the organic radical-activating enzymes family.</text>
</comment>
<dbReference type="PIRSF" id="PIRSF000368">
    <property type="entry name" value="NrdG"/>
    <property type="match status" value="1"/>
</dbReference>
<dbReference type="OrthoDB" id="9782387at2"/>
<dbReference type="KEGG" id="ceu:A7L45_02375"/>
<evidence type="ECO:0000313" key="6">
    <source>
        <dbReference type="EMBL" id="APC38991.1"/>
    </source>
</evidence>
<dbReference type="SFLD" id="SFLDF00299">
    <property type="entry name" value="anaerobic_ribonucleoside-triph"/>
    <property type="match status" value="1"/>
</dbReference>
<dbReference type="EMBL" id="CP015756">
    <property type="protein sequence ID" value="APC38991.1"/>
    <property type="molecule type" value="Genomic_DNA"/>
</dbReference>
<dbReference type="NCBIfam" id="TIGR02491">
    <property type="entry name" value="NrdG"/>
    <property type="match status" value="1"/>
</dbReference>
<dbReference type="STRING" id="1552.A7L45_02375"/>
<evidence type="ECO:0000256" key="4">
    <source>
        <dbReference type="ARBA" id="ARBA00023014"/>
    </source>
</evidence>
<dbReference type="GO" id="GO:0043365">
    <property type="term" value="F:[formate-C-acetyltransferase]-activating enzyme activity"/>
    <property type="evidence" value="ECO:0007669"/>
    <property type="project" value="InterPro"/>
</dbReference>
<gene>
    <name evidence="6" type="ORF">A7L45_02375</name>
</gene>
<dbReference type="Gene3D" id="3.20.20.70">
    <property type="entry name" value="Aldolase class I"/>
    <property type="match status" value="1"/>
</dbReference>
<dbReference type="RefSeq" id="WP_071611288.1">
    <property type="nucleotide sequence ID" value="NZ_CP015756.1"/>
</dbReference>
<dbReference type="GO" id="GO:0051539">
    <property type="term" value="F:4 iron, 4 sulfur cluster binding"/>
    <property type="evidence" value="ECO:0007669"/>
    <property type="project" value="InterPro"/>
</dbReference>
<dbReference type="InterPro" id="IPR007197">
    <property type="entry name" value="rSAM"/>
</dbReference>
<dbReference type="InterPro" id="IPR012837">
    <property type="entry name" value="NrdG"/>
</dbReference>
<dbReference type="AlphaFoldDB" id="A0A1J0GCD8"/>
<dbReference type="SFLD" id="SFLDS00029">
    <property type="entry name" value="Radical_SAM"/>
    <property type="match status" value="1"/>
</dbReference>
<comment type="function">
    <text evidence="5">Activation of anaerobic ribonucleoside-triphosphate reductase under anaerobic conditions by generation of an organic free radical, using S-adenosylmethionine and reduced flavodoxin as cosubstrates to produce 5'-deoxy-adenosine.</text>
</comment>
<keyword evidence="3" id="KW-0408">Iron</keyword>
<keyword evidence="4" id="KW-0411">Iron-sulfur</keyword>
<accession>A0A1J0GCD8</accession>
<dbReference type="EC" id="1.97.1.-" evidence="5"/>
<proteinExistence type="inferred from homology"/>